<dbReference type="Proteomes" id="UP000028999">
    <property type="component" value="Unassembled WGS sequence"/>
</dbReference>
<proteinExistence type="predicted"/>
<reference evidence="2 3" key="1">
    <citation type="journal article" date="2014" name="Science">
        <title>Plant genetics. Early allopolyploid evolution in the post-Neolithic Brassica napus oilseed genome.</title>
        <authorList>
            <person name="Chalhoub B."/>
            <person name="Denoeud F."/>
            <person name="Liu S."/>
            <person name="Parkin I.A."/>
            <person name="Tang H."/>
            <person name="Wang X."/>
            <person name="Chiquet J."/>
            <person name="Belcram H."/>
            <person name="Tong C."/>
            <person name="Samans B."/>
            <person name="Correa M."/>
            <person name="Da Silva C."/>
            <person name="Just J."/>
            <person name="Falentin C."/>
            <person name="Koh C.S."/>
            <person name="Le Clainche I."/>
            <person name="Bernard M."/>
            <person name="Bento P."/>
            <person name="Noel B."/>
            <person name="Labadie K."/>
            <person name="Alberti A."/>
            <person name="Charles M."/>
            <person name="Arnaud D."/>
            <person name="Guo H."/>
            <person name="Daviaud C."/>
            <person name="Alamery S."/>
            <person name="Jabbari K."/>
            <person name="Zhao M."/>
            <person name="Edger P.P."/>
            <person name="Chelaifa H."/>
            <person name="Tack D."/>
            <person name="Lassalle G."/>
            <person name="Mestiri I."/>
            <person name="Schnel N."/>
            <person name="Le Paslier M.C."/>
            <person name="Fan G."/>
            <person name="Renault V."/>
            <person name="Bayer P.E."/>
            <person name="Golicz A.A."/>
            <person name="Manoli S."/>
            <person name="Lee T.H."/>
            <person name="Thi V.H."/>
            <person name="Chalabi S."/>
            <person name="Hu Q."/>
            <person name="Fan C."/>
            <person name="Tollenaere R."/>
            <person name="Lu Y."/>
            <person name="Battail C."/>
            <person name="Shen J."/>
            <person name="Sidebottom C.H."/>
            <person name="Wang X."/>
            <person name="Canaguier A."/>
            <person name="Chauveau A."/>
            <person name="Berard A."/>
            <person name="Deniot G."/>
            <person name="Guan M."/>
            <person name="Liu Z."/>
            <person name="Sun F."/>
            <person name="Lim Y.P."/>
            <person name="Lyons E."/>
            <person name="Town C.D."/>
            <person name="Bancroft I."/>
            <person name="Wang X."/>
            <person name="Meng J."/>
            <person name="Ma J."/>
            <person name="Pires J.C."/>
            <person name="King G.J."/>
            <person name="Brunel D."/>
            <person name="Delourme R."/>
            <person name="Renard M."/>
            <person name="Aury J.M."/>
            <person name="Adams K.L."/>
            <person name="Batley J."/>
            <person name="Snowdon R.J."/>
            <person name="Tost J."/>
            <person name="Edwards D."/>
            <person name="Zhou Y."/>
            <person name="Hua W."/>
            <person name="Sharpe A.G."/>
            <person name="Paterson A.H."/>
            <person name="Guan C."/>
            <person name="Wincker P."/>
        </authorList>
    </citation>
    <scope>NUCLEOTIDE SEQUENCE [LARGE SCALE GENOMIC DNA]</scope>
    <source>
        <strain evidence="3">cv. Darmor-bzh</strain>
    </source>
</reference>
<gene>
    <name evidence="2" type="primary">BnaA03g57700D</name>
    <name evidence="2" type="ORF">GSBRNA2T00006680001</name>
</gene>
<dbReference type="EMBL" id="LK033075">
    <property type="protein sequence ID" value="CDY52277.1"/>
    <property type="molecule type" value="Genomic_DNA"/>
</dbReference>
<name>A0A078IQR5_BRANA</name>
<evidence type="ECO:0000313" key="2">
    <source>
        <dbReference type="EMBL" id="CDY52277.1"/>
    </source>
</evidence>
<evidence type="ECO:0000313" key="3">
    <source>
        <dbReference type="Proteomes" id="UP000028999"/>
    </source>
</evidence>
<keyword evidence="3" id="KW-1185">Reference proteome</keyword>
<accession>A0A078IQR5</accession>
<dbReference type="PaxDb" id="3708-A0A078IQR5"/>
<feature type="signal peptide" evidence="1">
    <location>
        <begin position="1"/>
        <end position="17"/>
    </location>
</feature>
<feature type="chain" id="PRO_5001738600" evidence="1">
    <location>
        <begin position="18"/>
        <end position="29"/>
    </location>
</feature>
<dbReference type="Gramene" id="CDY52277">
    <property type="protein sequence ID" value="CDY52277"/>
    <property type="gene ID" value="GSBRNA2T00006680001"/>
</dbReference>
<sequence length="29" mass="3431">MIIFFSIHFSLFFLVTAQPSLSHWELCLC</sequence>
<protein>
    <submittedName>
        <fullName evidence="2">BnaA03g57700D protein</fullName>
    </submittedName>
</protein>
<evidence type="ECO:0000256" key="1">
    <source>
        <dbReference type="SAM" id="SignalP"/>
    </source>
</evidence>
<keyword evidence="1" id="KW-0732">Signal</keyword>
<organism evidence="2 3">
    <name type="scientific">Brassica napus</name>
    <name type="common">Rape</name>
    <dbReference type="NCBI Taxonomy" id="3708"/>
    <lineage>
        <taxon>Eukaryota</taxon>
        <taxon>Viridiplantae</taxon>
        <taxon>Streptophyta</taxon>
        <taxon>Embryophyta</taxon>
        <taxon>Tracheophyta</taxon>
        <taxon>Spermatophyta</taxon>
        <taxon>Magnoliopsida</taxon>
        <taxon>eudicotyledons</taxon>
        <taxon>Gunneridae</taxon>
        <taxon>Pentapetalae</taxon>
        <taxon>rosids</taxon>
        <taxon>malvids</taxon>
        <taxon>Brassicales</taxon>
        <taxon>Brassicaceae</taxon>
        <taxon>Brassiceae</taxon>
        <taxon>Brassica</taxon>
    </lineage>
</organism>
<dbReference type="AlphaFoldDB" id="A0A078IQR5"/>